<accession>A0AAD6Z6T2</accession>
<evidence type="ECO:0000313" key="1">
    <source>
        <dbReference type="EMBL" id="KAJ7309948.1"/>
    </source>
</evidence>
<protein>
    <submittedName>
        <fullName evidence="1">Uncharacterized protein</fullName>
    </submittedName>
</protein>
<reference evidence="1" key="1">
    <citation type="submission" date="2023-03" db="EMBL/GenBank/DDBJ databases">
        <title>Massive genome expansion in bonnet fungi (Mycena s.s.) driven by repeated elements and novel gene families across ecological guilds.</title>
        <authorList>
            <consortium name="Lawrence Berkeley National Laboratory"/>
            <person name="Harder C.B."/>
            <person name="Miyauchi S."/>
            <person name="Viragh M."/>
            <person name="Kuo A."/>
            <person name="Thoen E."/>
            <person name="Andreopoulos B."/>
            <person name="Lu D."/>
            <person name="Skrede I."/>
            <person name="Drula E."/>
            <person name="Henrissat B."/>
            <person name="Morin E."/>
            <person name="Kohler A."/>
            <person name="Barry K."/>
            <person name="LaButti K."/>
            <person name="Morin E."/>
            <person name="Salamov A."/>
            <person name="Lipzen A."/>
            <person name="Mereny Z."/>
            <person name="Hegedus B."/>
            <person name="Baldrian P."/>
            <person name="Stursova M."/>
            <person name="Weitz H."/>
            <person name="Taylor A."/>
            <person name="Grigoriev I.V."/>
            <person name="Nagy L.G."/>
            <person name="Martin F."/>
            <person name="Kauserud H."/>
        </authorList>
    </citation>
    <scope>NUCLEOTIDE SEQUENCE</scope>
    <source>
        <strain evidence="1">CBHHK002</strain>
    </source>
</reference>
<sequence length="95" mass="10235">MFAFPGKVYFCTPAVVLPMLYANTIVTVLNSRFQILKGRGYTPTQDIMSTPSFLARGGGSSGPNRSTIVTIEREAFGAQELDDVSQAGWALKSDA</sequence>
<name>A0AAD6Z6T2_9AGAR</name>
<proteinExistence type="predicted"/>
<dbReference type="AlphaFoldDB" id="A0AAD6Z6T2"/>
<dbReference type="EMBL" id="JARIHO010000080">
    <property type="protein sequence ID" value="KAJ7309948.1"/>
    <property type="molecule type" value="Genomic_DNA"/>
</dbReference>
<dbReference type="Proteomes" id="UP001218218">
    <property type="component" value="Unassembled WGS sequence"/>
</dbReference>
<keyword evidence="2" id="KW-1185">Reference proteome</keyword>
<comment type="caution">
    <text evidence="1">The sequence shown here is derived from an EMBL/GenBank/DDBJ whole genome shotgun (WGS) entry which is preliminary data.</text>
</comment>
<organism evidence="1 2">
    <name type="scientific">Mycena albidolilacea</name>
    <dbReference type="NCBI Taxonomy" id="1033008"/>
    <lineage>
        <taxon>Eukaryota</taxon>
        <taxon>Fungi</taxon>
        <taxon>Dikarya</taxon>
        <taxon>Basidiomycota</taxon>
        <taxon>Agaricomycotina</taxon>
        <taxon>Agaricomycetes</taxon>
        <taxon>Agaricomycetidae</taxon>
        <taxon>Agaricales</taxon>
        <taxon>Marasmiineae</taxon>
        <taxon>Mycenaceae</taxon>
        <taxon>Mycena</taxon>
    </lineage>
</organism>
<gene>
    <name evidence="1" type="ORF">DFH08DRAFT_974551</name>
</gene>
<evidence type="ECO:0000313" key="2">
    <source>
        <dbReference type="Proteomes" id="UP001218218"/>
    </source>
</evidence>